<dbReference type="Pfam" id="PF12796">
    <property type="entry name" value="Ank_2"/>
    <property type="match status" value="2"/>
</dbReference>
<comment type="caution">
    <text evidence="4">The sequence shown here is derived from an EMBL/GenBank/DDBJ whole genome shotgun (WGS) entry which is preliminary data.</text>
</comment>
<dbReference type="EMBL" id="PVZC01000004">
    <property type="protein sequence ID" value="PRX99028.1"/>
    <property type="molecule type" value="Genomic_DNA"/>
</dbReference>
<proteinExistence type="predicted"/>
<reference evidence="4 5" key="1">
    <citation type="submission" date="2018-03" db="EMBL/GenBank/DDBJ databases">
        <title>Genomic Encyclopedia of Archaeal and Bacterial Type Strains, Phase II (KMG-II): from individual species to whole genera.</title>
        <authorList>
            <person name="Goeker M."/>
        </authorList>
    </citation>
    <scope>NUCLEOTIDE SEQUENCE [LARGE SCALE GENOMIC DNA]</scope>
    <source>
        <strain evidence="4 5">DSM 45601</strain>
    </source>
</reference>
<dbReference type="InterPro" id="IPR036770">
    <property type="entry name" value="Ankyrin_rpt-contain_sf"/>
</dbReference>
<organism evidence="4 5">
    <name type="scientific">Allonocardiopsis opalescens</name>
    <dbReference type="NCBI Taxonomy" id="1144618"/>
    <lineage>
        <taxon>Bacteria</taxon>
        <taxon>Bacillati</taxon>
        <taxon>Actinomycetota</taxon>
        <taxon>Actinomycetes</taxon>
        <taxon>Streptosporangiales</taxon>
        <taxon>Allonocardiopsis</taxon>
    </lineage>
</organism>
<evidence type="ECO:0000313" key="5">
    <source>
        <dbReference type="Proteomes" id="UP000237846"/>
    </source>
</evidence>
<dbReference type="Pfam" id="PF00023">
    <property type="entry name" value="Ank"/>
    <property type="match status" value="1"/>
</dbReference>
<dbReference type="SUPFAM" id="SSF48403">
    <property type="entry name" value="Ankyrin repeat"/>
    <property type="match status" value="1"/>
</dbReference>
<dbReference type="Gene3D" id="1.25.40.20">
    <property type="entry name" value="Ankyrin repeat-containing domain"/>
    <property type="match status" value="3"/>
</dbReference>
<evidence type="ECO:0000256" key="1">
    <source>
        <dbReference type="ARBA" id="ARBA00022737"/>
    </source>
</evidence>
<feature type="repeat" description="ANK" evidence="3">
    <location>
        <begin position="269"/>
        <end position="301"/>
    </location>
</feature>
<dbReference type="PROSITE" id="PS50088">
    <property type="entry name" value="ANK_REPEAT"/>
    <property type="match status" value="5"/>
</dbReference>
<evidence type="ECO:0000256" key="2">
    <source>
        <dbReference type="ARBA" id="ARBA00023043"/>
    </source>
</evidence>
<dbReference type="RefSeq" id="WP_106246720.1">
    <property type="nucleotide sequence ID" value="NZ_PVZC01000004.1"/>
</dbReference>
<feature type="repeat" description="ANK" evidence="3">
    <location>
        <begin position="201"/>
        <end position="233"/>
    </location>
</feature>
<keyword evidence="2 3" id="KW-0040">ANK repeat</keyword>
<dbReference type="AlphaFoldDB" id="A0A2T0Q5C7"/>
<keyword evidence="5" id="KW-1185">Reference proteome</keyword>
<keyword evidence="1" id="KW-0677">Repeat</keyword>
<dbReference type="OrthoDB" id="928522at2"/>
<accession>A0A2T0Q5C7</accession>
<evidence type="ECO:0000256" key="3">
    <source>
        <dbReference type="PROSITE-ProRule" id="PRU00023"/>
    </source>
</evidence>
<feature type="repeat" description="ANK" evidence="3">
    <location>
        <begin position="34"/>
        <end position="66"/>
    </location>
</feature>
<feature type="repeat" description="ANK" evidence="3">
    <location>
        <begin position="102"/>
        <end position="134"/>
    </location>
</feature>
<dbReference type="PROSITE" id="PS50297">
    <property type="entry name" value="ANK_REP_REGION"/>
    <property type="match status" value="4"/>
</dbReference>
<evidence type="ECO:0000313" key="4">
    <source>
        <dbReference type="EMBL" id="PRX99028.1"/>
    </source>
</evidence>
<sequence length="343" mass="37094">MSESRLVRAVMAGDLPTAEEVLRDGADPNGRCPLGYPPLHLASALGRPQLVELLLTSGADPLLLDTRTGASALHRAAQSGVVDTARLLLGHGAFIDQQSALNGHTPLMDAVWHKRPRMAEFLLDQDADPELRSHGGYIALDMEALSADDDFTPYREAILRARRRYTARDREPLRVAALTGDLLALGEEVDRGADLDRRSSDGQTPLMDAVREGHTEAVALLLRAGADPRLVDGGKSTPAHRAGYLGHADVARLLVADPRLELDARAPYTGHTALHDAVWHGHTEAARVFVAAGARLDLRGLDGRTPLDMARDYGRCELVDLLEQAERDRASGPNRPERVESAG</sequence>
<dbReference type="Proteomes" id="UP000237846">
    <property type="component" value="Unassembled WGS sequence"/>
</dbReference>
<dbReference type="InterPro" id="IPR002110">
    <property type="entry name" value="Ankyrin_rpt"/>
</dbReference>
<name>A0A2T0Q5C7_9ACTN</name>
<gene>
    <name evidence="4" type="ORF">CLV72_104608</name>
</gene>
<feature type="repeat" description="ANK" evidence="3">
    <location>
        <begin position="68"/>
        <end position="100"/>
    </location>
</feature>
<dbReference type="SMART" id="SM00248">
    <property type="entry name" value="ANK"/>
    <property type="match status" value="9"/>
</dbReference>
<protein>
    <submittedName>
        <fullName evidence="4">Ankyrin repeat protein</fullName>
    </submittedName>
</protein>
<dbReference type="PANTHER" id="PTHR24171">
    <property type="entry name" value="ANKYRIN REPEAT DOMAIN-CONTAINING PROTEIN 39-RELATED"/>
    <property type="match status" value="1"/>
</dbReference>